<evidence type="ECO:0000313" key="2">
    <source>
        <dbReference type="EMBL" id="GEB85707.1"/>
    </source>
</evidence>
<feature type="transmembrane region" description="Helical" evidence="1">
    <location>
        <begin position="44"/>
        <end position="67"/>
    </location>
</feature>
<keyword evidence="3" id="KW-1185">Reference proteome</keyword>
<accession>A0A4Y3TX56</accession>
<keyword evidence="1" id="KW-0472">Membrane</keyword>
<proteinExistence type="predicted"/>
<protein>
    <recommendedName>
        <fullName evidence="4">ABC transmembrane type-1 domain-containing protein</fullName>
    </recommendedName>
</protein>
<evidence type="ECO:0000256" key="1">
    <source>
        <dbReference type="SAM" id="Phobius"/>
    </source>
</evidence>
<reference evidence="2 3" key="1">
    <citation type="submission" date="2019-06" db="EMBL/GenBank/DDBJ databases">
        <title>Whole genome shotgun sequence of Acetobacter peroxydans NBRC 13755.</title>
        <authorList>
            <person name="Hosoyama A."/>
            <person name="Uohara A."/>
            <person name="Ohji S."/>
            <person name="Ichikawa N."/>
        </authorList>
    </citation>
    <scope>NUCLEOTIDE SEQUENCE [LARGE SCALE GENOMIC DNA]</scope>
    <source>
        <strain evidence="2 3">NBRC 13755</strain>
    </source>
</reference>
<keyword evidence="1" id="KW-0812">Transmembrane</keyword>
<dbReference type="RefSeq" id="WP_141376194.1">
    <property type="nucleotide sequence ID" value="NZ_BAPL01000012.1"/>
</dbReference>
<gene>
    <name evidence="2" type="ORF">APE01nite_15040</name>
</gene>
<dbReference type="AlphaFoldDB" id="A0A4Y3TX56"/>
<keyword evidence="1" id="KW-1133">Transmembrane helix</keyword>
<feature type="transmembrane region" description="Helical" evidence="1">
    <location>
        <begin position="15"/>
        <end position="37"/>
    </location>
</feature>
<feature type="transmembrane region" description="Helical" evidence="1">
    <location>
        <begin position="73"/>
        <end position="95"/>
    </location>
</feature>
<feature type="transmembrane region" description="Helical" evidence="1">
    <location>
        <begin position="116"/>
        <end position="139"/>
    </location>
</feature>
<evidence type="ECO:0000313" key="3">
    <source>
        <dbReference type="Proteomes" id="UP000317730"/>
    </source>
</evidence>
<name>A0A4Y3TX56_9PROT</name>
<dbReference type="EMBL" id="BJMV01000007">
    <property type="protein sequence ID" value="GEB85707.1"/>
    <property type="molecule type" value="Genomic_DNA"/>
</dbReference>
<organism evidence="2 3">
    <name type="scientific">Acetobacter peroxydans</name>
    <dbReference type="NCBI Taxonomy" id="104098"/>
    <lineage>
        <taxon>Bacteria</taxon>
        <taxon>Pseudomonadati</taxon>
        <taxon>Pseudomonadota</taxon>
        <taxon>Alphaproteobacteria</taxon>
        <taxon>Acetobacterales</taxon>
        <taxon>Acetobacteraceae</taxon>
        <taxon>Acetobacter</taxon>
    </lineage>
</organism>
<evidence type="ECO:0008006" key="4">
    <source>
        <dbReference type="Google" id="ProtNLM"/>
    </source>
</evidence>
<sequence>MIAHLTGLPLPTRTALSTLVLVLTALTGTGLILAAMVRLRCAPIVYVLSLLLTVPATLLALALPAFWWTGMTAPAQGLLLVPLLALPLTLPLRALPANWTATAQELGAPLSRRLTLLWWPLLKKPVLTSLVLAFVFGILQ</sequence>
<dbReference type="Proteomes" id="UP000317730">
    <property type="component" value="Unassembled WGS sequence"/>
</dbReference>
<comment type="caution">
    <text evidence="2">The sequence shown here is derived from an EMBL/GenBank/DDBJ whole genome shotgun (WGS) entry which is preliminary data.</text>
</comment>